<evidence type="ECO:0000256" key="2">
    <source>
        <dbReference type="ARBA" id="ARBA00008857"/>
    </source>
</evidence>
<dbReference type="Proteomes" id="UP000593890">
    <property type="component" value="Chromosome"/>
</dbReference>
<dbReference type="PANTHER" id="PTHR30349:SF89">
    <property type="entry name" value="INTEGRASE_RECOMBINASE"/>
    <property type="match status" value="1"/>
</dbReference>
<accession>A0A7I8CYF6</accession>
<dbReference type="Gene3D" id="1.10.443.10">
    <property type="entry name" value="Intergrase catalytic core"/>
    <property type="match status" value="1"/>
</dbReference>
<evidence type="ECO:0000259" key="7">
    <source>
        <dbReference type="PROSITE" id="PS51898"/>
    </source>
</evidence>
<dbReference type="InterPro" id="IPR004107">
    <property type="entry name" value="Integrase_SAM-like_N"/>
</dbReference>
<comment type="similarity">
    <text evidence="2">Belongs to the 'phage' integrase family.</text>
</comment>
<dbReference type="AlphaFoldDB" id="A0A7I8CYF6"/>
<evidence type="ECO:0000256" key="6">
    <source>
        <dbReference type="PROSITE-ProRule" id="PRU01248"/>
    </source>
</evidence>
<evidence type="ECO:0000256" key="3">
    <source>
        <dbReference type="ARBA" id="ARBA00022908"/>
    </source>
</evidence>
<keyword evidence="10" id="KW-1185">Reference proteome</keyword>
<dbReference type="GO" id="GO:0003677">
    <property type="term" value="F:DNA binding"/>
    <property type="evidence" value="ECO:0007669"/>
    <property type="project" value="UniProtKB-UniRule"/>
</dbReference>
<keyword evidence="3" id="KW-0229">DNA integration</keyword>
<dbReference type="PROSITE" id="PS51900">
    <property type="entry name" value="CB"/>
    <property type="match status" value="1"/>
</dbReference>
<comment type="function">
    <text evidence="1">Site-specific tyrosine recombinase, which acts by catalyzing the cutting and rejoining of the recombining DNA molecules.</text>
</comment>
<dbReference type="SUPFAM" id="SSF56349">
    <property type="entry name" value="DNA breaking-rejoining enzymes"/>
    <property type="match status" value="1"/>
</dbReference>
<dbReference type="Gene3D" id="1.10.150.130">
    <property type="match status" value="1"/>
</dbReference>
<dbReference type="KEGG" id="sman:C12CBH8_00650"/>
<dbReference type="InterPro" id="IPR013762">
    <property type="entry name" value="Integrase-like_cat_sf"/>
</dbReference>
<evidence type="ECO:0000256" key="1">
    <source>
        <dbReference type="ARBA" id="ARBA00003283"/>
    </source>
</evidence>
<dbReference type="PANTHER" id="PTHR30349">
    <property type="entry name" value="PHAGE INTEGRASE-RELATED"/>
    <property type="match status" value="1"/>
</dbReference>
<gene>
    <name evidence="9" type="ORF">C12CBH8_00650</name>
</gene>
<dbReference type="InterPro" id="IPR044068">
    <property type="entry name" value="CB"/>
</dbReference>
<dbReference type="InterPro" id="IPR002104">
    <property type="entry name" value="Integrase_catalytic"/>
</dbReference>
<dbReference type="PROSITE" id="PS51898">
    <property type="entry name" value="TYR_RECOMBINASE"/>
    <property type="match status" value="1"/>
</dbReference>
<dbReference type="Pfam" id="PF02899">
    <property type="entry name" value="Phage_int_SAM_1"/>
    <property type="match status" value="1"/>
</dbReference>
<evidence type="ECO:0000259" key="8">
    <source>
        <dbReference type="PROSITE" id="PS51900"/>
    </source>
</evidence>
<feature type="domain" description="Tyr recombinase" evidence="7">
    <location>
        <begin position="101"/>
        <end position="275"/>
    </location>
</feature>
<dbReference type="InterPro" id="IPR010998">
    <property type="entry name" value="Integrase_recombinase_N"/>
</dbReference>
<dbReference type="InterPro" id="IPR011010">
    <property type="entry name" value="DNA_brk_join_enz"/>
</dbReference>
<feature type="domain" description="Core-binding (CB)" evidence="8">
    <location>
        <begin position="5"/>
        <end position="83"/>
    </location>
</feature>
<dbReference type="InterPro" id="IPR050090">
    <property type="entry name" value="Tyrosine_recombinase_XerCD"/>
</dbReference>
<dbReference type="GO" id="GO:0015074">
    <property type="term" value="P:DNA integration"/>
    <property type="evidence" value="ECO:0007669"/>
    <property type="project" value="UniProtKB-KW"/>
</dbReference>
<reference evidence="10" key="1">
    <citation type="submission" date="2020-07" db="EMBL/GenBank/DDBJ databases">
        <title>Complete genome sequencing of Clostridia bacterium strain 12CBH8.</title>
        <authorList>
            <person name="Sakamoto M."/>
            <person name="Murakami T."/>
            <person name="Mori H."/>
        </authorList>
    </citation>
    <scope>NUCLEOTIDE SEQUENCE [LARGE SCALE GENOMIC DNA]</scope>
    <source>
        <strain evidence="10">12CBH8</strain>
    </source>
</reference>
<proteinExistence type="inferred from homology"/>
<evidence type="ECO:0000313" key="9">
    <source>
        <dbReference type="EMBL" id="BCI59426.1"/>
    </source>
</evidence>
<dbReference type="GO" id="GO:0006310">
    <property type="term" value="P:DNA recombination"/>
    <property type="evidence" value="ECO:0007669"/>
    <property type="project" value="UniProtKB-KW"/>
</dbReference>
<dbReference type="EMBL" id="AP023321">
    <property type="protein sequence ID" value="BCI59426.1"/>
    <property type="molecule type" value="Genomic_DNA"/>
</dbReference>
<organism evidence="9 10">
    <name type="scientific">Solibaculum mannosilyticum</name>
    <dbReference type="NCBI Taxonomy" id="2780922"/>
    <lineage>
        <taxon>Bacteria</taxon>
        <taxon>Bacillati</taxon>
        <taxon>Bacillota</taxon>
        <taxon>Clostridia</taxon>
        <taxon>Eubacteriales</taxon>
        <taxon>Oscillospiraceae</taxon>
        <taxon>Solibaculum</taxon>
    </lineage>
</organism>
<evidence type="ECO:0000313" key="10">
    <source>
        <dbReference type="Proteomes" id="UP000593890"/>
    </source>
</evidence>
<evidence type="ECO:0000256" key="4">
    <source>
        <dbReference type="ARBA" id="ARBA00023125"/>
    </source>
</evidence>
<protein>
    <submittedName>
        <fullName evidence="9">Integrase</fullName>
    </submittedName>
</protein>
<sequence>MNHPDTAISILKRFERYLEEEEKSKATIEKYIRDIRKFYEFLDGAEIDKEHTIAYKKYLAERYAATSVNSMLVALNCFLRFSGLQTCCIKLLKIQRQIFAAEDHELSKEEYQNLLKAAKSAKNDRLFLLLQTMCGTGIRVSELRYITVEAIRRGKAVVNCKNKTRVIFIPVPLQKLLKEYSKKTGIQAGPVFVSKNGKPLDRSNIWRDMKSLCKQADVPPKKVFPHNLRHLFARTFYSVEKDIVRLADLLGHSSINTTRIYTMETGFQHVNRLEQVQVLLTT</sequence>
<dbReference type="Pfam" id="PF00589">
    <property type="entry name" value="Phage_integrase"/>
    <property type="match status" value="1"/>
</dbReference>
<evidence type="ECO:0000256" key="5">
    <source>
        <dbReference type="ARBA" id="ARBA00023172"/>
    </source>
</evidence>
<dbReference type="RefSeq" id="WP_171846216.1">
    <property type="nucleotide sequence ID" value="NZ_AP023321.1"/>
</dbReference>
<keyword evidence="4 6" id="KW-0238">DNA-binding</keyword>
<keyword evidence="5" id="KW-0233">DNA recombination</keyword>
<name>A0A7I8CYF6_9FIRM</name>